<evidence type="ECO:0000313" key="5">
    <source>
        <dbReference type="Proteomes" id="UP001157006"/>
    </source>
</evidence>
<evidence type="ECO:0000256" key="3">
    <source>
        <dbReference type="ARBA" id="ARBA00048248"/>
    </source>
</evidence>
<sequence>MRNQDTPVSEEYSADYVLILPLKSNQKRQEEVAAAEPLESTTPNSNNSTIWVADWFAKLNNNIGGDLKEIEVVGHYVIEISKVVGAT</sequence>
<dbReference type="InterPro" id="IPR014729">
    <property type="entry name" value="Rossmann-like_a/b/a_fold"/>
</dbReference>
<dbReference type="GO" id="GO:0006437">
    <property type="term" value="P:tyrosyl-tRNA aminoacylation"/>
    <property type="evidence" value="ECO:0007669"/>
    <property type="project" value="TreeGrafter"/>
</dbReference>
<accession>A0AAV0YM39</accession>
<proteinExistence type="predicted"/>
<protein>
    <recommendedName>
        <fullName evidence="1">tyrosine--tRNA ligase</fullName>
        <ecNumber evidence="1">6.1.1.1</ecNumber>
    </recommendedName>
    <alternativeName>
        <fullName evidence="2">Tyrosyl-tRNA synthetase</fullName>
    </alternativeName>
</protein>
<dbReference type="InterPro" id="IPR050489">
    <property type="entry name" value="Tyr-tRNA_synthase"/>
</dbReference>
<evidence type="ECO:0000256" key="2">
    <source>
        <dbReference type="ARBA" id="ARBA00033323"/>
    </source>
</evidence>
<reference evidence="4 5" key="1">
    <citation type="submission" date="2023-01" db="EMBL/GenBank/DDBJ databases">
        <authorList>
            <person name="Kreplak J."/>
        </authorList>
    </citation>
    <scope>NUCLEOTIDE SEQUENCE [LARGE SCALE GENOMIC DNA]</scope>
</reference>
<dbReference type="EC" id="6.1.1.1" evidence="1"/>
<organism evidence="4 5">
    <name type="scientific">Vicia faba</name>
    <name type="common">Broad bean</name>
    <name type="synonym">Faba vulgaris</name>
    <dbReference type="NCBI Taxonomy" id="3906"/>
    <lineage>
        <taxon>Eukaryota</taxon>
        <taxon>Viridiplantae</taxon>
        <taxon>Streptophyta</taxon>
        <taxon>Embryophyta</taxon>
        <taxon>Tracheophyta</taxon>
        <taxon>Spermatophyta</taxon>
        <taxon>Magnoliopsida</taxon>
        <taxon>eudicotyledons</taxon>
        <taxon>Gunneridae</taxon>
        <taxon>Pentapetalae</taxon>
        <taxon>rosids</taxon>
        <taxon>fabids</taxon>
        <taxon>Fabales</taxon>
        <taxon>Fabaceae</taxon>
        <taxon>Papilionoideae</taxon>
        <taxon>50 kb inversion clade</taxon>
        <taxon>NPAAA clade</taxon>
        <taxon>Hologalegina</taxon>
        <taxon>IRL clade</taxon>
        <taxon>Fabeae</taxon>
        <taxon>Vicia</taxon>
    </lineage>
</organism>
<keyword evidence="5" id="KW-1185">Reference proteome</keyword>
<dbReference type="AlphaFoldDB" id="A0AAV0YM39"/>
<gene>
    <name evidence="4" type="ORF">VFH_I287160</name>
</gene>
<dbReference type="PANTHER" id="PTHR46264">
    <property type="entry name" value="TYROSINE-TRNA LIGASE"/>
    <property type="match status" value="1"/>
</dbReference>
<dbReference type="Proteomes" id="UP001157006">
    <property type="component" value="Chromosome 1L"/>
</dbReference>
<evidence type="ECO:0000256" key="1">
    <source>
        <dbReference type="ARBA" id="ARBA00013160"/>
    </source>
</evidence>
<dbReference type="GO" id="GO:0005737">
    <property type="term" value="C:cytoplasm"/>
    <property type="evidence" value="ECO:0007669"/>
    <property type="project" value="TreeGrafter"/>
</dbReference>
<dbReference type="PANTHER" id="PTHR46264:SF4">
    <property type="entry name" value="TYROSINE--TRNA LIGASE, CYTOPLASMIC"/>
    <property type="match status" value="1"/>
</dbReference>
<comment type="catalytic activity">
    <reaction evidence="3">
        <text>tRNA(Tyr) + L-tyrosine + ATP = L-tyrosyl-tRNA(Tyr) + AMP + diphosphate + H(+)</text>
        <dbReference type="Rhea" id="RHEA:10220"/>
        <dbReference type="Rhea" id="RHEA-COMP:9706"/>
        <dbReference type="Rhea" id="RHEA-COMP:9707"/>
        <dbReference type="ChEBI" id="CHEBI:15378"/>
        <dbReference type="ChEBI" id="CHEBI:30616"/>
        <dbReference type="ChEBI" id="CHEBI:33019"/>
        <dbReference type="ChEBI" id="CHEBI:58315"/>
        <dbReference type="ChEBI" id="CHEBI:78442"/>
        <dbReference type="ChEBI" id="CHEBI:78536"/>
        <dbReference type="ChEBI" id="CHEBI:456215"/>
        <dbReference type="EC" id="6.1.1.1"/>
    </reaction>
</comment>
<dbReference type="EMBL" id="OX451736">
    <property type="protein sequence ID" value="CAI8587171.1"/>
    <property type="molecule type" value="Genomic_DNA"/>
</dbReference>
<dbReference type="GO" id="GO:0004831">
    <property type="term" value="F:tyrosine-tRNA ligase activity"/>
    <property type="evidence" value="ECO:0007669"/>
    <property type="project" value="UniProtKB-EC"/>
</dbReference>
<dbReference type="Gene3D" id="3.40.50.620">
    <property type="entry name" value="HUPs"/>
    <property type="match status" value="1"/>
</dbReference>
<evidence type="ECO:0000313" key="4">
    <source>
        <dbReference type="EMBL" id="CAI8587171.1"/>
    </source>
</evidence>
<name>A0AAV0YM39_VICFA</name>